<accession>A0ABS3YB59</accession>
<feature type="domain" description="Winged helix-turn-helix" evidence="1">
    <location>
        <begin position="17"/>
        <end position="82"/>
    </location>
</feature>
<comment type="caution">
    <text evidence="2">The sequence shown here is derived from an EMBL/GenBank/DDBJ whole genome shotgun (WGS) entry which is preliminary data.</text>
</comment>
<sequence length="84" mass="9842">MNLTTSSPINVEKLSRQNKMVYDHLMRGETITTLQAERLFGIRNLHSRIPELKNAGVVIYDRMVKHQDRFGELTKCKEYSLTEF</sequence>
<evidence type="ECO:0000313" key="2">
    <source>
        <dbReference type="EMBL" id="MBO9151905.1"/>
    </source>
</evidence>
<keyword evidence="3" id="KW-1185">Reference proteome</keyword>
<dbReference type="InterPro" id="IPR055245">
    <property type="entry name" value="HTH_proteobacteria"/>
</dbReference>
<dbReference type="Pfam" id="PF14090">
    <property type="entry name" value="HTH_39"/>
    <property type="match status" value="1"/>
</dbReference>
<name>A0ABS3YB59_9BACT</name>
<dbReference type="EMBL" id="JAGHKP010000001">
    <property type="protein sequence ID" value="MBO9151905.1"/>
    <property type="molecule type" value="Genomic_DNA"/>
</dbReference>
<gene>
    <name evidence="2" type="ORF">J7I43_06775</name>
</gene>
<proteinExistence type="predicted"/>
<evidence type="ECO:0000259" key="1">
    <source>
        <dbReference type="Pfam" id="PF14090"/>
    </source>
</evidence>
<evidence type="ECO:0000313" key="3">
    <source>
        <dbReference type="Proteomes" id="UP000679126"/>
    </source>
</evidence>
<reference evidence="3" key="1">
    <citation type="submission" date="2021-03" db="EMBL/GenBank/DDBJ databases">
        <title>Assistant Professor.</title>
        <authorList>
            <person name="Huq M.A."/>
        </authorList>
    </citation>
    <scope>NUCLEOTIDE SEQUENCE [LARGE SCALE GENOMIC DNA]</scope>
    <source>
        <strain evidence="3">MAH-28</strain>
    </source>
</reference>
<protein>
    <recommendedName>
        <fullName evidence="1">Winged helix-turn-helix domain-containing protein</fullName>
    </recommendedName>
</protein>
<dbReference type="Proteomes" id="UP000679126">
    <property type="component" value="Unassembled WGS sequence"/>
</dbReference>
<dbReference type="RefSeq" id="WP_209144549.1">
    <property type="nucleotide sequence ID" value="NZ_JAGHKP010000001.1"/>
</dbReference>
<organism evidence="2 3">
    <name type="scientific">Chitinophaga chungangae</name>
    <dbReference type="NCBI Taxonomy" id="2821488"/>
    <lineage>
        <taxon>Bacteria</taxon>
        <taxon>Pseudomonadati</taxon>
        <taxon>Bacteroidota</taxon>
        <taxon>Chitinophagia</taxon>
        <taxon>Chitinophagales</taxon>
        <taxon>Chitinophagaceae</taxon>
        <taxon>Chitinophaga</taxon>
    </lineage>
</organism>